<dbReference type="AlphaFoldDB" id="J3P6I8"/>
<organism evidence="11">
    <name type="scientific">Gaeumannomyces tritici (strain R3-111a-1)</name>
    <name type="common">Wheat and barley take-all root rot fungus</name>
    <name type="synonym">Gaeumannomyces graminis var. tritici</name>
    <dbReference type="NCBI Taxonomy" id="644352"/>
    <lineage>
        <taxon>Eukaryota</taxon>
        <taxon>Fungi</taxon>
        <taxon>Dikarya</taxon>
        <taxon>Ascomycota</taxon>
        <taxon>Pezizomycotina</taxon>
        <taxon>Sordariomycetes</taxon>
        <taxon>Sordariomycetidae</taxon>
        <taxon>Magnaporthales</taxon>
        <taxon>Magnaporthaceae</taxon>
        <taxon>Gaeumannomyces</taxon>
    </lineage>
</organism>
<feature type="compositionally biased region" description="Low complexity" evidence="7">
    <location>
        <begin position="149"/>
        <end position="163"/>
    </location>
</feature>
<gene>
    <name evidence="12" type="primary">20349587</name>
    <name evidence="11" type="ORF">GGTG_09129</name>
</gene>
<reference evidence="12" key="4">
    <citation type="journal article" date="2015" name="G3 (Bethesda)">
        <title>Genome sequences of three phytopathogenic species of the Magnaporthaceae family of fungi.</title>
        <authorList>
            <person name="Okagaki L.H."/>
            <person name="Nunes C.C."/>
            <person name="Sailsbery J."/>
            <person name="Clay B."/>
            <person name="Brown D."/>
            <person name="John T."/>
            <person name="Oh Y."/>
            <person name="Young N."/>
            <person name="Fitzgerald M."/>
            <person name="Haas B.J."/>
            <person name="Zeng Q."/>
            <person name="Young S."/>
            <person name="Adiconis X."/>
            <person name="Fan L."/>
            <person name="Levin J.Z."/>
            <person name="Mitchell T.K."/>
            <person name="Okubara P.A."/>
            <person name="Farman M.L."/>
            <person name="Kohn L.M."/>
            <person name="Birren B."/>
            <person name="Ma L.-J."/>
            <person name="Dean R.A."/>
        </authorList>
    </citation>
    <scope>NUCLEOTIDE SEQUENCE</scope>
    <source>
        <strain evidence="12">R3-111a-1</strain>
    </source>
</reference>
<feature type="transmembrane region" description="Helical" evidence="8">
    <location>
        <begin position="421"/>
        <end position="439"/>
    </location>
</feature>
<keyword evidence="4 8" id="KW-1133">Transmembrane helix</keyword>
<dbReference type="FunCoup" id="J3P6I8">
    <property type="interactions" value="344"/>
</dbReference>
<evidence type="ECO:0000256" key="7">
    <source>
        <dbReference type="SAM" id="MobiDB-lite"/>
    </source>
</evidence>
<reference evidence="11" key="2">
    <citation type="submission" date="2010-07" db="EMBL/GenBank/DDBJ databases">
        <authorList>
            <consortium name="The Broad Institute Genome Sequencing Platform"/>
            <consortium name="Broad Institute Genome Sequencing Center for Infectious Disease"/>
            <person name="Ma L.-J."/>
            <person name="Dead R."/>
            <person name="Young S."/>
            <person name="Zeng Q."/>
            <person name="Koehrsen M."/>
            <person name="Alvarado L."/>
            <person name="Berlin A."/>
            <person name="Chapman S.B."/>
            <person name="Chen Z."/>
            <person name="Freedman E."/>
            <person name="Gellesch M."/>
            <person name="Goldberg J."/>
            <person name="Griggs A."/>
            <person name="Gujja S."/>
            <person name="Heilman E.R."/>
            <person name="Heiman D."/>
            <person name="Hepburn T."/>
            <person name="Howarth C."/>
            <person name="Jen D."/>
            <person name="Larson L."/>
            <person name="Mehta T."/>
            <person name="Neiman D."/>
            <person name="Pearson M."/>
            <person name="Roberts A."/>
            <person name="Saif S."/>
            <person name="Shea T."/>
            <person name="Shenoy N."/>
            <person name="Sisk P."/>
            <person name="Stolte C."/>
            <person name="Sykes S."/>
            <person name="Walk T."/>
            <person name="White J."/>
            <person name="Yandava C."/>
            <person name="Haas B."/>
            <person name="Nusbaum C."/>
            <person name="Birren B."/>
        </authorList>
    </citation>
    <scope>NUCLEOTIDE SEQUENCE</scope>
    <source>
        <strain evidence="11">R3-111a-1</strain>
    </source>
</reference>
<feature type="domain" description="Ferric oxidoreductase" evidence="10">
    <location>
        <begin position="350"/>
        <end position="466"/>
    </location>
</feature>
<dbReference type="PANTHER" id="PTHR32361">
    <property type="entry name" value="FERRIC/CUPRIC REDUCTASE TRANSMEMBRANE COMPONENT"/>
    <property type="match status" value="1"/>
</dbReference>
<dbReference type="GO" id="GO:0015677">
    <property type="term" value="P:copper ion import"/>
    <property type="evidence" value="ECO:0007669"/>
    <property type="project" value="TreeGrafter"/>
</dbReference>
<keyword evidence="2" id="KW-0813">Transport</keyword>
<feature type="transmembrane region" description="Helical" evidence="8">
    <location>
        <begin position="242"/>
        <end position="261"/>
    </location>
</feature>
<dbReference type="Gene3D" id="3.40.50.80">
    <property type="entry name" value="Nucleotide-binding domain of ferredoxin-NADP reductase (FNR) module"/>
    <property type="match status" value="2"/>
</dbReference>
<reference evidence="13" key="1">
    <citation type="submission" date="2010-07" db="EMBL/GenBank/DDBJ databases">
        <title>The genome sequence of Gaeumannomyces graminis var. tritici strain R3-111a-1.</title>
        <authorList>
            <consortium name="The Broad Institute Genome Sequencing Platform"/>
            <person name="Ma L.-J."/>
            <person name="Dead R."/>
            <person name="Young S."/>
            <person name="Zeng Q."/>
            <person name="Koehrsen M."/>
            <person name="Alvarado L."/>
            <person name="Berlin A."/>
            <person name="Chapman S.B."/>
            <person name="Chen Z."/>
            <person name="Freedman E."/>
            <person name="Gellesch M."/>
            <person name="Goldberg J."/>
            <person name="Griggs A."/>
            <person name="Gujja S."/>
            <person name="Heilman E.R."/>
            <person name="Heiman D."/>
            <person name="Hepburn T."/>
            <person name="Howarth C."/>
            <person name="Jen D."/>
            <person name="Larson L."/>
            <person name="Mehta T."/>
            <person name="Neiman D."/>
            <person name="Pearson M."/>
            <person name="Roberts A."/>
            <person name="Saif S."/>
            <person name="Shea T."/>
            <person name="Shenoy N."/>
            <person name="Sisk P."/>
            <person name="Stolte C."/>
            <person name="Sykes S."/>
            <person name="Walk T."/>
            <person name="White J."/>
            <person name="Yandava C."/>
            <person name="Haas B."/>
            <person name="Nusbaum C."/>
            <person name="Birren B."/>
        </authorList>
    </citation>
    <scope>NUCLEOTIDE SEQUENCE [LARGE SCALE GENOMIC DNA]</scope>
    <source>
        <strain evidence="13">R3-111a-1</strain>
    </source>
</reference>
<evidence type="ECO:0000256" key="8">
    <source>
        <dbReference type="SAM" id="Phobius"/>
    </source>
</evidence>
<feature type="signal peptide" evidence="9">
    <location>
        <begin position="1"/>
        <end position="24"/>
    </location>
</feature>
<dbReference type="SUPFAM" id="SSF52343">
    <property type="entry name" value="Ferredoxin reductase-like, C-terminal NADP-linked domain"/>
    <property type="match status" value="1"/>
</dbReference>
<feature type="region of interest" description="Disordered" evidence="7">
    <location>
        <begin position="573"/>
        <end position="625"/>
    </location>
</feature>
<feature type="region of interest" description="Disordered" evidence="7">
    <location>
        <begin position="709"/>
        <end position="728"/>
    </location>
</feature>
<evidence type="ECO:0000256" key="2">
    <source>
        <dbReference type="ARBA" id="ARBA00022448"/>
    </source>
</evidence>
<feature type="transmembrane region" description="Helical" evidence="8">
    <location>
        <begin position="388"/>
        <end position="409"/>
    </location>
</feature>
<keyword evidence="3 8" id="KW-0812">Transmembrane</keyword>
<evidence type="ECO:0000256" key="5">
    <source>
        <dbReference type="ARBA" id="ARBA00023065"/>
    </source>
</evidence>
<dbReference type="GO" id="GO:0005886">
    <property type="term" value="C:plasma membrane"/>
    <property type="evidence" value="ECO:0007669"/>
    <property type="project" value="TreeGrafter"/>
</dbReference>
<dbReference type="HOGENOM" id="CLU_010365_2_0_1"/>
<evidence type="ECO:0000256" key="9">
    <source>
        <dbReference type="SAM" id="SignalP"/>
    </source>
</evidence>
<feature type="compositionally biased region" description="Low complexity" evidence="7">
    <location>
        <begin position="575"/>
        <end position="588"/>
    </location>
</feature>
<dbReference type="PANTHER" id="PTHR32361:SF9">
    <property type="entry name" value="FERRIC REDUCTASE TRANSMEMBRANE COMPONENT 3-RELATED"/>
    <property type="match status" value="1"/>
</dbReference>
<feature type="region of interest" description="Disordered" evidence="7">
    <location>
        <begin position="149"/>
        <end position="194"/>
    </location>
</feature>
<dbReference type="GO" id="GO:0006826">
    <property type="term" value="P:iron ion transport"/>
    <property type="evidence" value="ECO:0007669"/>
    <property type="project" value="TreeGrafter"/>
</dbReference>
<dbReference type="InterPro" id="IPR013130">
    <property type="entry name" value="Fe3_Rdtase_TM_dom"/>
</dbReference>
<dbReference type="Proteomes" id="UP000006039">
    <property type="component" value="Unassembled WGS sequence"/>
</dbReference>
<name>J3P6I8_GAET3</name>
<dbReference type="SFLD" id="SFLDG01168">
    <property type="entry name" value="Ferric_reductase_subgroup_(FRE"/>
    <property type="match status" value="1"/>
</dbReference>
<evidence type="ECO:0000256" key="4">
    <source>
        <dbReference type="ARBA" id="ARBA00022989"/>
    </source>
</evidence>
<dbReference type="InterPro" id="IPR051410">
    <property type="entry name" value="Ferric/Cupric_Reductase"/>
</dbReference>
<feature type="chain" id="PRO_5015095032" description="Ferric oxidoreductase domain-containing protein" evidence="9">
    <location>
        <begin position="25"/>
        <end position="824"/>
    </location>
</feature>
<reference evidence="12" key="5">
    <citation type="submission" date="2018-04" db="UniProtKB">
        <authorList>
            <consortium name="EnsemblFungi"/>
        </authorList>
    </citation>
    <scope>IDENTIFICATION</scope>
    <source>
        <strain evidence="12">R3-111a-1</strain>
    </source>
</reference>
<dbReference type="RefSeq" id="XP_009225237.1">
    <property type="nucleotide sequence ID" value="XM_009226973.1"/>
</dbReference>
<evidence type="ECO:0000259" key="10">
    <source>
        <dbReference type="Pfam" id="PF01794"/>
    </source>
</evidence>
<evidence type="ECO:0000256" key="3">
    <source>
        <dbReference type="ARBA" id="ARBA00022692"/>
    </source>
</evidence>
<dbReference type="GO" id="GO:0000293">
    <property type="term" value="F:ferric-chelate reductase activity"/>
    <property type="evidence" value="ECO:0007669"/>
    <property type="project" value="TreeGrafter"/>
</dbReference>
<keyword evidence="5" id="KW-0406">Ion transport</keyword>
<dbReference type="EMBL" id="GL385399">
    <property type="protein sequence ID" value="EJT72263.1"/>
    <property type="molecule type" value="Genomic_DNA"/>
</dbReference>
<protein>
    <recommendedName>
        <fullName evidence="10">Ferric oxidoreductase domain-containing protein</fullName>
    </recommendedName>
</protein>
<evidence type="ECO:0000256" key="1">
    <source>
        <dbReference type="ARBA" id="ARBA00004141"/>
    </source>
</evidence>
<proteinExistence type="predicted"/>
<comment type="subcellular location">
    <subcellularLocation>
        <location evidence="1">Membrane</location>
        <topology evidence="1">Multi-pass membrane protein</topology>
    </subcellularLocation>
</comment>
<evidence type="ECO:0000313" key="12">
    <source>
        <dbReference type="EnsemblFungi" id="EJT72263"/>
    </source>
</evidence>
<dbReference type="OrthoDB" id="17725at2759"/>
<dbReference type="EnsemblFungi" id="EJT72263">
    <property type="protein sequence ID" value="EJT72263"/>
    <property type="gene ID" value="GGTG_09129"/>
</dbReference>
<keyword evidence="13" id="KW-1185">Reference proteome</keyword>
<keyword evidence="9" id="KW-0732">Signal</keyword>
<feature type="transmembrane region" description="Helical" evidence="8">
    <location>
        <begin position="350"/>
        <end position="367"/>
    </location>
</feature>
<dbReference type="CDD" id="cd06186">
    <property type="entry name" value="NOX_Duox_like_FAD_NADP"/>
    <property type="match status" value="1"/>
</dbReference>
<dbReference type="GeneID" id="20349587"/>
<feature type="transmembrane region" description="Helical" evidence="8">
    <location>
        <begin position="483"/>
        <end position="501"/>
    </location>
</feature>
<evidence type="ECO:0000313" key="11">
    <source>
        <dbReference type="EMBL" id="EJT72263.1"/>
    </source>
</evidence>
<feature type="transmembrane region" description="Helical" evidence="8">
    <location>
        <begin position="308"/>
        <end position="330"/>
    </location>
</feature>
<sequence length="824" mass="87555">MSPRARRSWLPFLLAASLTAPSAADGTGMIGWGKTMYDPPCAFACRNVLRNCRLLCTPPAGRGRNYGSAHSPNWTPPECFTTDAAFLRTMALCIDTYCQPSAEKPSAASLDDYWASHLGVPTVGDYTWVPAVSYAEALRAARADEREAAAAGARGGNSSNSAAGSGGGGGSHARHKARQHGHSEPTSGAGGNATVLGSALPRIKARQPLNVTSFVAHEDWLKPYNGAKLFETNEVGHSNSTIGVLLVALLTPVLLSLLRFIPGLARSRTWTWINCMANHPAALGRRHREPRGGAWALGGATVPTRGQLLYIGLISFINIACVLAPYYYAFPNSTYPTRRNQDMATMGNRAGSMAMGNAGALFVFSARNSALLWLTDWHHATFLLLHRWLGYWAVALTVAHSALLLATYVEYGDYAMELARLYWQWGIVGTVAAVALLAASAPALRRAAYEVFLPLHHVLAVLFLVGYYYHIWHLYEYNWGYEIWVWFAVGVWGADKLARLARTARNRLRTAVVSAVEGSGGGGQYLRIEVDGVRVDGVVYLRFPTLSWMFWENHPFSVVSSFVDADGQAEEVEVQGEGSSSGVTVVGEKSASDNVVAEEARDPSPSGSSVARHHPRTATATTATAPRATFIVRTRNGVTAHLAARLAASSSSPDTQAPLRLPVLVEGSYRYASSGPARVRGCEALLCVAGGVGVTALLPLLREFSSSSAAAPAKGDDDDGSPPTTTTITTTARLVWGVRDGSLPAALAGQLAGLGAGGVAVETSVGARVDVRAVVRNEMAAGRGPLGVVVCGPPGMADDVRAAVAELGRSGRRAVVFVDEAFGW</sequence>
<keyword evidence="6 8" id="KW-0472">Membrane</keyword>
<reference evidence="11" key="3">
    <citation type="submission" date="2010-09" db="EMBL/GenBank/DDBJ databases">
        <title>Annotation of Gaeumannomyces graminis var. tritici R3-111a-1.</title>
        <authorList>
            <consortium name="The Broad Institute Genome Sequencing Platform"/>
            <person name="Ma L.-J."/>
            <person name="Dead R."/>
            <person name="Young S.K."/>
            <person name="Zeng Q."/>
            <person name="Gargeya S."/>
            <person name="Fitzgerald M."/>
            <person name="Haas B."/>
            <person name="Abouelleil A."/>
            <person name="Alvarado L."/>
            <person name="Arachchi H.M."/>
            <person name="Berlin A."/>
            <person name="Brown A."/>
            <person name="Chapman S.B."/>
            <person name="Chen Z."/>
            <person name="Dunbar C."/>
            <person name="Freedman E."/>
            <person name="Gearin G."/>
            <person name="Gellesch M."/>
            <person name="Goldberg J."/>
            <person name="Griggs A."/>
            <person name="Gujja S."/>
            <person name="Heiman D."/>
            <person name="Howarth C."/>
            <person name="Larson L."/>
            <person name="Lui A."/>
            <person name="MacDonald P.J.P."/>
            <person name="Mehta T."/>
            <person name="Montmayeur A."/>
            <person name="Murphy C."/>
            <person name="Neiman D."/>
            <person name="Pearson M."/>
            <person name="Priest M."/>
            <person name="Roberts A."/>
            <person name="Saif S."/>
            <person name="Shea T."/>
            <person name="Shenoy N."/>
            <person name="Sisk P."/>
            <person name="Stolte C."/>
            <person name="Sykes S."/>
            <person name="Yandava C."/>
            <person name="Wortman J."/>
            <person name="Nusbaum C."/>
            <person name="Birren B."/>
        </authorList>
    </citation>
    <scope>NUCLEOTIDE SEQUENCE</scope>
    <source>
        <strain evidence="11">R3-111a-1</strain>
    </source>
</reference>
<dbReference type="eggNOG" id="KOG0039">
    <property type="taxonomic scope" value="Eukaryota"/>
</dbReference>
<dbReference type="InterPro" id="IPR039261">
    <property type="entry name" value="FNR_nucleotide-bd"/>
</dbReference>
<dbReference type="Pfam" id="PF01794">
    <property type="entry name" value="Ferric_reduct"/>
    <property type="match status" value="1"/>
</dbReference>
<evidence type="ECO:0000313" key="13">
    <source>
        <dbReference type="Proteomes" id="UP000006039"/>
    </source>
</evidence>
<feature type="transmembrane region" description="Helical" evidence="8">
    <location>
        <begin position="451"/>
        <end position="471"/>
    </location>
</feature>
<dbReference type="STRING" id="644352.J3P6I8"/>
<dbReference type="GO" id="GO:0006879">
    <property type="term" value="P:intracellular iron ion homeostasis"/>
    <property type="evidence" value="ECO:0007669"/>
    <property type="project" value="TreeGrafter"/>
</dbReference>
<accession>J3P6I8</accession>
<evidence type="ECO:0000256" key="6">
    <source>
        <dbReference type="ARBA" id="ARBA00023136"/>
    </source>
</evidence>
<dbReference type="VEuPathDB" id="FungiDB:GGTG_09129"/>
<dbReference type="SFLD" id="SFLDS00052">
    <property type="entry name" value="Ferric_Reductase_Domain"/>
    <property type="match status" value="1"/>
</dbReference>